<dbReference type="Proteomes" id="UP000266841">
    <property type="component" value="Unassembled WGS sequence"/>
</dbReference>
<accession>K0RPB3</accession>
<dbReference type="PROSITE" id="PS00188">
    <property type="entry name" value="BIOTIN"/>
    <property type="match status" value="1"/>
</dbReference>
<dbReference type="eggNOG" id="KOG0238">
    <property type="taxonomic scope" value="Eukaryota"/>
</dbReference>
<keyword evidence="9" id="KW-1185">Reference proteome</keyword>
<feature type="domain" description="Biotin carboxylation" evidence="7">
    <location>
        <begin position="1"/>
        <end position="401"/>
    </location>
</feature>
<dbReference type="CDD" id="cd06850">
    <property type="entry name" value="biotinyl_domain"/>
    <property type="match status" value="1"/>
</dbReference>
<evidence type="ECO:0000313" key="9">
    <source>
        <dbReference type="Proteomes" id="UP000266841"/>
    </source>
</evidence>
<name>K0RPB3_THAOC</name>
<feature type="compositionally biased region" description="Basic residues" evidence="5">
    <location>
        <begin position="60"/>
        <end position="71"/>
    </location>
</feature>
<dbReference type="Pfam" id="PF00364">
    <property type="entry name" value="Biotin_lipoyl"/>
    <property type="match status" value="1"/>
</dbReference>
<dbReference type="GO" id="GO:0004658">
    <property type="term" value="F:propionyl-CoA carboxylase activity"/>
    <property type="evidence" value="ECO:0007669"/>
    <property type="project" value="TreeGrafter"/>
</dbReference>
<dbReference type="PROSITE" id="PS50968">
    <property type="entry name" value="BIOTINYL_LIPOYL"/>
    <property type="match status" value="1"/>
</dbReference>
<dbReference type="PANTHER" id="PTHR18866">
    <property type="entry name" value="CARBOXYLASE:PYRUVATE/ACETYL-COA/PROPIONYL-COA CARBOXYLASE"/>
    <property type="match status" value="1"/>
</dbReference>
<dbReference type="Pfam" id="PF02785">
    <property type="entry name" value="Biotin_carb_C"/>
    <property type="match status" value="1"/>
</dbReference>
<evidence type="ECO:0000256" key="2">
    <source>
        <dbReference type="ARBA" id="ARBA00022741"/>
    </source>
</evidence>
<feature type="compositionally biased region" description="Basic and acidic residues" evidence="5">
    <location>
        <begin position="133"/>
        <end position="149"/>
    </location>
</feature>
<evidence type="ECO:0000256" key="3">
    <source>
        <dbReference type="ARBA" id="ARBA00022840"/>
    </source>
</evidence>
<dbReference type="GO" id="GO:0005739">
    <property type="term" value="C:mitochondrion"/>
    <property type="evidence" value="ECO:0007669"/>
    <property type="project" value="TreeGrafter"/>
</dbReference>
<reference evidence="8 9" key="1">
    <citation type="journal article" date="2012" name="Genome Biol.">
        <title>Genome and low-iron response of an oceanic diatom adapted to chronic iron limitation.</title>
        <authorList>
            <person name="Lommer M."/>
            <person name="Specht M."/>
            <person name="Roy A.S."/>
            <person name="Kraemer L."/>
            <person name="Andreson R."/>
            <person name="Gutowska M.A."/>
            <person name="Wolf J."/>
            <person name="Bergner S.V."/>
            <person name="Schilhabel M.B."/>
            <person name="Klostermeier U.C."/>
            <person name="Beiko R.G."/>
            <person name="Rosenstiel P."/>
            <person name="Hippler M."/>
            <person name="Laroche J."/>
        </authorList>
    </citation>
    <scope>NUCLEOTIDE SEQUENCE [LARGE SCALE GENOMIC DNA]</scope>
    <source>
        <strain evidence="8 9">CCMP1005</strain>
    </source>
</reference>
<dbReference type="SMART" id="SM00878">
    <property type="entry name" value="Biotin_carb_C"/>
    <property type="match status" value="1"/>
</dbReference>
<evidence type="ECO:0008006" key="10">
    <source>
        <dbReference type="Google" id="ProtNLM"/>
    </source>
</evidence>
<dbReference type="AlphaFoldDB" id="K0RPB3"/>
<dbReference type="InterPro" id="IPR011054">
    <property type="entry name" value="Rudment_hybrid_motif"/>
</dbReference>
<dbReference type="InterPro" id="IPR005482">
    <property type="entry name" value="Biotin_COase_C"/>
</dbReference>
<feature type="domain" description="Lipoyl-binding" evidence="6">
    <location>
        <begin position="558"/>
        <end position="638"/>
    </location>
</feature>
<gene>
    <name evidence="8" type="ORF">THAOC_32620</name>
</gene>
<organism evidence="8 9">
    <name type="scientific">Thalassiosira oceanica</name>
    <name type="common">Marine diatom</name>
    <dbReference type="NCBI Taxonomy" id="159749"/>
    <lineage>
        <taxon>Eukaryota</taxon>
        <taxon>Sar</taxon>
        <taxon>Stramenopiles</taxon>
        <taxon>Ochrophyta</taxon>
        <taxon>Bacillariophyta</taxon>
        <taxon>Coscinodiscophyceae</taxon>
        <taxon>Thalassiosirophycidae</taxon>
        <taxon>Thalassiosirales</taxon>
        <taxon>Thalassiosiraceae</taxon>
        <taxon>Thalassiosira</taxon>
    </lineage>
</organism>
<feature type="compositionally biased region" description="Basic and acidic residues" evidence="5">
    <location>
        <begin position="78"/>
        <end position="106"/>
    </location>
</feature>
<dbReference type="Gene3D" id="2.40.50.100">
    <property type="match status" value="1"/>
</dbReference>
<dbReference type="SUPFAM" id="SSF51230">
    <property type="entry name" value="Single hybrid motif"/>
    <property type="match status" value="1"/>
</dbReference>
<dbReference type="EMBL" id="AGNL01045697">
    <property type="protein sequence ID" value="EJK48572.1"/>
    <property type="molecule type" value="Genomic_DNA"/>
</dbReference>
<evidence type="ECO:0000259" key="6">
    <source>
        <dbReference type="PROSITE" id="PS50968"/>
    </source>
</evidence>
<protein>
    <recommendedName>
        <fullName evidence="10">Propionyl-CoA carboxylase</fullName>
    </recommendedName>
</protein>
<sequence length="650" mass="71346">MHVNRRPKNESNRTRRRAGRRGIPPRPGRGPVLLRGRPPPRREVRRGPPTHRDTGPLRPGSRHGRPRRPMLRRAGVQHTEEEPEGPRGESQPDARQGDSEGDDKAGQEPGEGGGLRERGDRRVLGGRGAELLLPRDEHEAPGRAPGHRDDKRRRLRLRELRRPRPRHARGGVRTGRAPGVPRHGRVRPGPRRAGRGGGSERQVHGTRRRGEGLRRGSLPGIPAEHRTACEVRRAAGRAGNRGRGGIGDVLVSFSSPSKRDFGEIKVTDASFPFLDANQKIQSDEEGKNEERRDGGGELCDGDYDNDNPRDEGSKKSACHIRVDTGVAPGYVVSPHYDPILSKIISYSETSRAESIEGLGRAIDRYKLRGVMHNVPFIRDVLRNADFVRGETPTGFIDAHYPDGFSGGRLTATEMKEYAAIAALVHERRRAETGGPPLPMDAGEAGGGGPQSAERIVCVNGMFGDAYRVRTEVGPGGFTTCSVARLGDDEDVETVVKSDRGDVNYHPRDDFACVPVSSDDSRVVQVHGEDEMGQLKLTMFGLDADFLVTTPGEYELTRHMKEPVPVDLGDYVMSPMPGTLVSFAVKEGDVVEMGQELCVVEAMKMQNIIRSHKAGARVSKLHGEVGASLRADEILLEFEKETTEEEEEEVA</sequence>
<dbReference type="PROSITE" id="PS50979">
    <property type="entry name" value="BC"/>
    <property type="match status" value="1"/>
</dbReference>
<evidence type="ECO:0000256" key="5">
    <source>
        <dbReference type="SAM" id="MobiDB-lite"/>
    </source>
</evidence>
<comment type="caution">
    <text evidence="8">The sequence shown here is derived from an EMBL/GenBank/DDBJ whole genome shotgun (WGS) entry which is preliminary data.</text>
</comment>
<evidence type="ECO:0000256" key="4">
    <source>
        <dbReference type="ARBA" id="ARBA00023267"/>
    </source>
</evidence>
<dbReference type="InterPro" id="IPR011053">
    <property type="entry name" value="Single_hybrid_motif"/>
</dbReference>
<dbReference type="PANTHER" id="PTHR18866:SF33">
    <property type="entry name" value="METHYLCROTONOYL-COA CARBOXYLASE SUBUNIT ALPHA, MITOCHONDRIAL-RELATED"/>
    <property type="match status" value="1"/>
</dbReference>
<evidence type="ECO:0000259" key="7">
    <source>
        <dbReference type="PROSITE" id="PS50979"/>
    </source>
</evidence>
<feature type="compositionally biased region" description="Basic residues" evidence="5">
    <location>
        <begin position="182"/>
        <end position="194"/>
    </location>
</feature>
<dbReference type="GO" id="GO:0005524">
    <property type="term" value="F:ATP binding"/>
    <property type="evidence" value="ECO:0007669"/>
    <property type="project" value="UniProtKB-KW"/>
</dbReference>
<feature type="region of interest" description="Disordered" evidence="5">
    <location>
        <begin position="275"/>
        <end position="316"/>
    </location>
</feature>
<evidence type="ECO:0000256" key="1">
    <source>
        <dbReference type="ARBA" id="ARBA00022598"/>
    </source>
</evidence>
<feature type="compositionally biased region" description="Basic and acidic residues" evidence="5">
    <location>
        <begin position="114"/>
        <end position="123"/>
    </location>
</feature>
<dbReference type="Gene3D" id="3.30.470.20">
    <property type="entry name" value="ATP-grasp fold, B domain"/>
    <property type="match status" value="1"/>
</dbReference>
<dbReference type="InterPro" id="IPR000089">
    <property type="entry name" value="Biotin_lipoyl"/>
</dbReference>
<evidence type="ECO:0000313" key="8">
    <source>
        <dbReference type="EMBL" id="EJK48572.1"/>
    </source>
</evidence>
<dbReference type="OrthoDB" id="196847at2759"/>
<dbReference type="SUPFAM" id="SSF51246">
    <property type="entry name" value="Rudiment single hybrid motif"/>
    <property type="match status" value="1"/>
</dbReference>
<feature type="compositionally biased region" description="Basic and acidic residues" evidence="5">
    <location>
        <begin position="281"/>
        <end position="295"/>
    </location>
</feature>
<keyword evidence="3" id="KW-0067">ATP-binding</keyword>
<keyword evidence="2" id="KW-0547">Nucleotide-binding</keyword>
<keyword evidence="1" id="KW-0436">Ligase</keyword>
<dbReference type="InterPro" id="IPR050856">
    <property type="entry name" value="Biotin_carboxylase_complex"/>
</dbReference>
<dbReference type="InterPro" id="IPR011764">
    <property type="entry name" value="Biotin_carboxylation_dom"/>
</dbReference>
<feature type="region of interest" description="Disordered" evidence="5">
    <location>
        <begin position="1"/>
        <end position="221"/>
    </location>
</feature>
<proteinExistence type="predicted"/>
<feature type="compositionally biased region" description="Basic and acidic residues" evidence="5">
    <location>
        <begin position="40"/>
        <end position="55"/>
    </location>
</feature>
<dbReference type="InterPro" id="IPR001882">
    <property type="entry name" value="Biotin_BS"/>
</dbReference>
<keyword evidence="4" id="KW-0092">Biotin</keyword>